<evidence type="ECO:0000313" key="1">
    <source>
        <dbReference type="EMBL" id="CAH0419253.1"/>
    </source>
</evidence>
<name>A0ABM8ZCT7_9LACO</name>
<dbReference type="RefSeq" id="WP_230099296.1">
    <property type="nucleotide sequence ID" value="NZ_CAKKNT010000030.1"/>
</dbReference>
<reference evidence="1 2" key="1">
    <citation type="submission" date="2021-11" db="EMBL/GenBank/DDBJ databases">
        <authorList>
            <person name="Depoorter E."/>
        </authorList>
    </citation>
    <scope>NUCLEOTIDE SEQUENCE [LARGE SCALE GENOMIC DNA]</scope>
    <source>
        <strain evidence="1 2">LMG 24286</strain>
    </source>
</reference>
<dbReference type="Proteomes" id="UP000789719">
    <property type="component" value="Unassembled WGS sequence"/>
</dbReference>
<sequence>MKEYWAVIETKGDQEILCGAYESDEDALVRRNDVMRSFGYNNVSIRLVSEDGVSSFENVEARFLKPQLI</sequence>
<comment type="caution">
    <text evidence="1">The sequence shown here is derived from an EMBL/GenBank/DDBJ whole genome shotgun (WGS) entry which is preliminary data.</text>
</comment>
<accession>A0ABM8ZCT7</accession>
<proteinExistence type="predicted"/>
<protein>
    <submittedName>
        <fullName evidence="1">Uncharacterized protein</fullName>
    </submittedName>
</protein>
<keyword evidence="2" id="KW-1185">Reference proteome</keyword>
<dbReference type="EMBL" id="CAKKNT010000030">
    <property type="protein sequence ID" value="CAH0419253.1"/>
    <property type="molecule type" value="Genomic_DNA"/>
</dbReference>
<organism evidence="1 2">
    <name type="scientific">Periweissella ghanensis</name>
    <dbReference type="NCBI Taxonomy" id="467997"/>
    <lineage>
        <taxon>Bacteria</taxon>
        <taxon>Bacillati</taxon>
        <taxon>Bacillota</taxon>
        <taxon>Bacilli</taxon>
        <taxon>Lactobacillales</taxon>
        <taxon>Lactobacillaceae</taxon>
        <taxon>Periweissella</taxon>
    </lineage>
</organism>
<evidence type="ECO:0000313" key="2">
    <source>
        <dbReference type="Proteomes" id="UP000789719"/>
    </source>
</evidence>
<gene>
    <name evidence="1" type="ORF">WGH24286_01700</name>
</gene>